<evidence type="ECO:0000313" key="2">
    <source>
        <dbReference type="EMBL" id="KAK4358550.1"/>
    </source>
</evidence>
<dbReference type="PANTHER" id="PTHR21377">
    <property type="entry name" value="PROTEIN FAM210B, MITOCHONDRIAL"/>
    <property type="match status" value="1"/>
</dbReference>
<accession>A0AAE1RUQ0</accession>
<protein>
    <recommendedName>
        <fullName evidence="1">DUF1279 domain-containing protein</fullName>
    </recommendedName>
</protein>
<dbReference type="InterPro" id="IPR045866">
    <property type="entry name" value="FAM210A/B-like"/>
</dbReference>
<dbReference type="Pfam" id="PF06916">
    <property type="entry name" value="FAM210A-B_dom"/>
    <property type="match status" value="1"/>
</dbReference>
<dbReference type="EMBL" id="JAVYJV010000011">
    <property type="protein sequence ID" value="KAK4358550.1"/>
    <property type="molecule type" value="Genomic_DNA"/>
</dbReference>
<gene>
    <name evidence="2" type="ORF">RND71_020779</name>
</gene>
<dbReference type="InterPro" id="IPR009688">
    <property type="entry name" value="FAM210A/B-like_dom"/>
</dbReference>
<evidence type="ECO:0000259" key="1">
    <source>
        <dbReference type="Pfam" id="PF06916"/>
    </source>
</evidence>
<dbReference type="PANTHER" id="PTHR21377:SF20">
    <property type="entry name" value="OS04G0416000 PROTEIN"/>
    <property type="match status" value="1"/>
</dbReference>
<keyword evidence="3" id="KW-1185">Reference proteome</keyword>
<reference evidence="2" key="1">
    <citation type="submission" date="2023-12" db="EMBL/GenBank/DDBJ databases">
        <title>Genome assembly of Anisodus tanguticus.</title>
        <authorList>
            <person name="Wang Y.-J."/>
        </authorList>
    </citation>
    <scope>NUCLEOTIDE SEQUENCE</scope>
    <source>
        <strain evidence="2">KB-2021</strain>
        <tissue evidence="2">Leaf</tissue>
    </source>
</reference>
<dbReference type="AlphaFoldDB" id="A0AAE1RUQ0"/>
<organism evidence="2 3">
    <name type="scientific">Anisodus tanguticus</name>
    <dbReference type="NCBI Taxonomy" id="243964"/>
    <lineage>
        <taxon>Eukaryota</taxon>
        <taxon>Viridiplantae</taxon>
        <taxon>Streptophyta</taxon>
        <taxon>Embryophyta</taxon>
        <taxon>Tracheophyta</taxon>
        <taxon>Spermatophyta</taxon>
        <taxon>Magnoliopsida</taxon>
        <taxon>eudicotyledons</taxon>
        <taxon>Gunneridae</taxon>
        <taxon>Pentapetalae</taxon>
        <taxon>asterids</taxon>
        <taxon>lamiids</taxon>
        <taxon>Solanales</taxon>
        <taxon>Solanaceae</taxon>
        <taxon>Solanoideae</taxon>
        <taxon>Hyoscyameae</taxon>
        <taxon>Anisodus</taxon>
    </lineage>
</organism>
<name>A0AAE1RUQ0_9SOLA</name>
<proteinExistence type="predicted"/>
<feature type="domain" description="DUF1279" evidence="1">
    <location>
        <begin position="202"/>
        <end position="284"/>
    </location>
</feature>
<sequence length="297" mass="33211">MLFAEDIVLNDETRRGVNVKLEVWRQTLESKRFKLSRTKTEYLECKFSNGSDHETSVEVSLGTQVIPKKGSFKYLGVVVRPTMLYGAKCWPVKTPHIQKMKGAEMGMLRWMCGHTRRDRIRKDDIGDKVGVASVEDKMREVRLKCSRITTTTTELFFALALKEKTTEEITKKFGLEAGLWKIFSSKEEGDEENKEKKSKGDQAKELLAKYGGAYLATSITLSLISFTLCYALINAGVDVQSLLQKVGISTNETGEKVGTFALAYAAHKAASPIRFPPTVALTPVVASWIGKKVDKEK</sequence>
<dbReference type="Proteomes" id="UP001291623">
    <property type="component" value="Unassembled WGS sequence"/>
</dbReference>
<comment type="caution">
    <text evidence="2">The sequence shown here is derived from an EMBL/GenBank/DDBJ whole genome shotgun (WGS) entry which is preliminary data.</text>
</comment>
<dbReference type="GO" id="GO:0009507">
    <property type="term" value="C:chloroplast"/>
    <property type="evidence" value="ECO:0007669"/>
    <property type="project" value="TreeGrafter"/>
</dbReference>
<evidence type="ECO:0000313" key="3">
    <source>
        <dbReference type="Proteomes" id="UP001291623"/>
    </source>
</evidence>